<dbReference type="NCBIfam" id="TIGR01406">
    <property type="entry name" value="dnaQ_proteo"/>
    <property type="match status" value="1"/>
</dbReference>
<evidence type="ECO:0000256" key="9">
    <source>
        <dbReference type="ARBA" id="ARBA00022801"/>
    </source>
</evidence>
<dbReference type="Pfam" id="PF00929">
    <property type="entry name" value="RNase_T"/>
    <property type="match status" value="1"/>
</dbReference>
<evidence type="ECO:0000313" key="21">
    <source>
        <dbReference type="Proteomes" id="UP000321201"/>
    </source>
</evidence>
<dbReference type="InterPro" id="IPR036397">
    <property type="entry name" value="RNaseH_sf"/>
</dbReference>
<evidence type="ECO:0000256" key="3">
    <source>
        <dbReference type="ARBA" id="ARBA00020352"/>
    </source>
</evidence>
<comment type="caution">
    <text evidence="20">The sequence shown here is derived from an EMBL/GenBank/DDBJ whole genome shotgun (WGS) entry which is preliminary data.</text>
</comment>
<feature type="domain" description="Exonuclease" evidence="19">
    <location>
        <begin position="2"/>
        <end position="174"/>
    </location>
</feature>
<comment type="cofactor">
    <cofactor evidence="1 18">
        <name>Mn(2+)</name>
        <dbReference type="ChEBI" id="CHEBI:29035"/>
    </cofactor>
</comment>
<evidence type="ECO:0000256" key="4">
    <source>
        <dbReference type="ARBA" id="ARBA00022679"/>
    </source>
</evidence>
<feature type="binding site" evidence="16">
    <location>
        <position position="7"/>
    </location>
    <ligand>
        <name>substrate</name>
    </ligand>
</feature>
<dbReference type="GO" id="GO:0046872">
    <property type="term" value="F:metal ion binding"/>
    <property type="evidence" value="ECO:0007669"/>
    <property type="project" value="UniProtKB-KW"/>
</dbReference>
<organism evidence="20 21">
    <name type="scientific">Pelomicrobium methylotrophicum</name>
    <dbReference type="NCBI Taxonomy" id="2602750"/>
    <lineage>
        <taxon>Bacteria</taxon>
        <taxon>Pseudomonadati</taxon>
        <taxon>Pseudomonadota</taxon>
        <taxon>Hydrogenophilia</taxon>
        <taxon>Hydrogenophilia incertae sedis</taxon>
        <taxon>Pelomicrobium</taxon>
    </lineage>
</organism>
<keyword evidence="6 18" id="KW-0235">DNA replication</keyword>
<dbReference type="Gene3D" id="3.30.420.10">
    <property type="entry name" value="Ribonuclease H-like superfamily/Ribonuclease H"/>
    <property type="match status" value="1"/>
</dbReference>
<feature type="active site" description="Proton acceptor" evidence="15">
    <location>
        <position position="152"/>
    </location>
</feature>
<dbReference type="PANTHER" id="PTHR30231:SF41">
    <property type="entry name" value="DNA POLYMERASE III SUBUNIT EPSILON"/>
    <property type="match status" value="1"/>
</dbReference>
<comment type="cofactor">
    <cofactor evidence="17">
        <name>Mg(2+)</name>
        <dbReference type="ChEBI" id="CHEBI:18420"/>
    </cofactor>
    <cofactor evidence="17">
        <name>Mn(2+)</name>
        <dbReference type="ChEBI" id="CHEBI:29035"/>
    </cofactor>
    <text evidence="17">Binds 2 divalent metal cations. Magnesium or manganese.</text>
</comment>
<accession>A0A5C7EJR5</accession>
<gene>
    <name evidence="18 20" type="primary">dnaQ</name>
    <name evidence="20" type="ORF">FR698_10980</name>
</gene>
<evidence type="ECO:0000256" key="14">
    <source>
        <dbReference type="ARBA" id="ARBA00049244"/>
    </source>
</evidence>
<dbReference type="SMART" id="SM00479">
    <property type="entry name" value="EXOIII"/>
    <property type="match status" value="1"/>
</dbReference>
<dbReference type="FunCoup" id="A0A5C7EJR5">
    <property type="interactions" value="114"/>
</dbReference>
<evidence type="ECO:0000256" key="5">
    <source>
        <dbReference type="ARBA" id="ARBA00022695"/>
    </source>
</evidence>
<dbReference type="InterPro" id="IPR012337">
    <property type="entry name" value="RNaseH-like_sf"/>
</dbReference>
<keyword evidence="21" id="KW-1185">Reference proteome</keyword>
<evidence type="ECO:0000256" key="1">
    <source>
        <dbReference type="ARBA" id="ARBA00001936"/>
    </source>
</evidence>
<keyword evidence="8 17" id="KW-0479">Metal-binding</keyword>
<reference evidence="20 21" key="1">
    <citation type="submission" date="2019-08" db="EMBL/GenBank/DDBJ databases">
        <title>Pelomicrobium methylotrophicum gen. nov., sp. nov. a moderately thermophilic, facultatively anaerobic, lithoautotrophic and methylotrophic bacterium isolated from a terrestrial mud volcano.</title>
        <authorList>
            <person name="Slobodkina G.B."/>
            <person name="Merkel A.Y."/>
            <person name="Slobodkin A.I."/>
        </authorList>
    </citation>
    <scope>NUCLEOTIDE SEQUENCE [LARGE SCALE GENOMIC DNA]</scope>
    <source>
        <strain evidence="20 21">SM250</strain>
    </source>
</reference>
<dbReference type="FunFam" id="3.30.420.10:FF:000012">
    <property type="entry name" value="DNA polymerase III subunit epsilon"/>
    <property type="match status" value="1"/>
</dbReference>
<keyword evidence="10 18" id="KW-0269">Exonuclease</keyword>
<evidence type="ECO:0000256" key="7">
    <source>
        <dbReference type="ARBA" id="ARBA00022722"/>
    </source>
</evidence>
<keyword evidence="5 18" id="KW-0548">Nucleotidyltransferase</keyword>
<evidence type="ECO:0000256" key="18">
    <source>
        <dbReference type="RuleBase" id="RU364087"/>
    </source>
</evidence>
<dbReference type="AlphaFoldDB" id="A0A5C7EJR5"/>
<evidence type="ECO:0000256" key="16">
    <source>
        <dbReference type="PIRSR" id="PIRSR606309-2"/>
    </source>
</evidence>
<proteinExistence type="predicted"/>
<dbReference type="Proteomes" id="UP000321201">
    <property type="component" value="Unassembled WGS sequence"/>
</dbReference>
<keyword evidence="11 17" id="KW-0460">Magnesium</keyword>
<feature type="binding site" evidence="17">
    <location>
        <position position="9"/>
    </location>
    <ligand>
        <name>a divalent metal cation</name>
        <dbReference type="ChEBI" id="CHEBI:60240"/>
        <label>1</label>
        <note>catalytic</note>
    </ligand>
</feature>
<evidence type="ECO:0000256" key="15">
    <source>
        <dbReference type="PIRSR" id="PIRSR606309-1"/>
    </source>
</evidence>
<evidence type="ECO:0000256" key="8">
    <source>
        <dbReference type="ARBA" id="ARBA00022723"/>
    </source>
</evidence>
<keyword evidence="4 18" id="KW-0808">Transferase</keyword>
<dbReference type="OrthoDB" id="9803913at2"/>
<evidence type="ECO:0000256" key="2">
    <source>
        <dbReference type="ARBA" id="ARBA00012417"/>
    </source>
</evidence>
<keyword evidence="7 18" id="KW-0540">Nuclease</keyword>
<comment type="function">
    <text evidence="18">DNA polymerase III is a complex, multichain enzyme responsible for most of the replicative synthesis in bacteria. The epsilon subunit contain the editing function and is a proofreading 3'-5' exonuclease.</text>
</comment>
<evidence type="ECO:0000313" key="20">
    <source>
        <dbReference type="EMBL" id="TXF11237.1"/>
    </source>
</evidence>
<dbReference type="GO" id="GO:0003677">
    <property type="term" value="F:DNA binding"/>
    <property type="evidence" value="ECO:0007669"/>
    <property type="project" value="InterPro"/>
</dbReference>
<evidence type="ECO:0000256" key="6">
    <source>
        <dbReference type="ARBA" id="ARBA00022705"/>
    </source>
</evidence>
<name>A0A5C7EJR5_9PROT</name>
<dbReference type="GO" id="GO:0003887">
    <property type="term" value="F:DNA-directed DNA polymerase activity"/>
    <property type="evidence" value="ECO:0007669"/>
    <property type="project" value="UniProtKB-KW"/>
</dbReference>
<feature type="binding site" evidence="17">
    <location>
        <position position="7"/>
    </location>
    <ligand>
        <name>a divalent metal cation</name>
        <dbReference type="ChEBI" id="CHEBI:60240"/>
        <label>1</label>
        <note>catalytic</note>
    </ligand>
</feature>
<comment type="subunit">
    <text evidence="18">DNA polymerase III contains a core (composed of alpha, epsilon and theta chains) that associates with a tau subunit. This core dimerizes to form the POLIII' complex. PolIII' associates with the gamma complex (composed of gamma, delta, delta', psi and chi chains) and with the beta chain to form the complete DNA polymerase III complex.</text>
</comment>
<dbReference type="InParanoid" id="A0A5C7EJR5"/>
<dbReference type="PANTHER" id="PTHR30231">
    <property type="entry name" value="DNA POLYMERASE III SUBUNIT EPSILON"/>
    <property type="match status" value="1"/>
</dbReference>
<feature type="binding site" evidence="16">
    <location>
        <position position="57"/>
    </location>
    <ligand>
        <name>substrate</name>
    </ligand>
</feature>
<dbReference type="GO" id="GO:0045004">
    <property type="term" value="P:DNA replication proofreading"/>
    <property type="evidence" value="ECO:0007669"/>
    <property type="project" value="TreeGrafter"/>
</dbReference>
<dbReference type="EMBL" id="VPFL01000015">
    <property type="protein sequence ID" value="TXF11237.1"/>
    <property type="molecule type" value="Genomic_DNA"/>
</dbReference>
<keyword evidence="12 18" id="KW-0239">DNA-directed DNA polymerase</keyword>
<feature type="binding site" evidence="16">
    <location>
        <position position="157"/>
    </location>
    <ligand>
        <name>substrate</name>
    </ligand>
</feature>
<feature type="binding site" evidence="17">
    <location>
        <position position="157"/>
    </location>
    <ligand>
        <name>a divalent metal cation</name>
        <dbReference type="ChEBI" id="CHEBI:60240"/>
        <label>1</label>
        <note>catalytic</note>
    </ligand>
</feature>
<dbReference type="NCBIfam" id="TIGR00573">
    <property type="entry name" value="dnaq"/>
    <property type="match status" value="1"/>
</dbReference>
<dbReference type="EC" id="2.7.7.7" evidence="2 18"/>
<dbReference type="RefSeq" id="WP_147800253.1">
    <property type="nucleotide sequence ID" value="NZ_VPFL01000015.1"/>
</dbReference>
<dbReference type="InterPro" id="IPR013520">
    <property type="entry name" value="Ribonucl_H"/>
</dbReference>
<evidence type="ECO:0000256" key="10">
    <source>
        <dbReference type="ARBA" id="ARBA00022839"/>
    </source>
</evidence>
<dbReference type="InterPro" id="IPR006054">
    <property type="entry name" value="DnaQ"/>
</dbReference>
<evidence type="ECO:0000256" key="12">
    <source>
        <dbReference type="ARBA" id="ARBA00022932"/>
    </source>
</evidence>
<protein>
    <recommendedName>
        <fullName evidence="3 18">DNA polymerase III subunit epsilon</fullName>
        <ecNumber evidence="2 18">2.7.7.7</ecNumber>
    </recommendedName>
</protein>
<dbReference type="SUPFAM" id="SSF53098">
    <property type="entry name" value="Ribonuclease H-like"/>
    <property type="match status" value="1"/>
</dbReference>
<comment type="catalytic activity">
    <reaction evidence="14 18">
        <text>DNA(n) + a 2'-deoxyribonucleoside 5'-triphosphate = DNA(n+1) + diphosphate</text>
        <dbReference type="Rhea" id="RHEA:22508"/>
        <dbReference type="Rhea" id="RHEA-COMP:17339"/>
        <dbReference type="Rhea" id="RHEA-COMP:17340"/>
        <dbReference type="ChEBI" id="CHEBI:33019"/>
        <dbReference type="ChEBI" id="CHEBI:61560"/>
        <dbReference type="ChEBI" id="CHEBI:173112"/>
        <dbReference type="EC" id="2.7.7.7"/>
    </reaction>
</comment>
<dbReference type="NCBIfam" id="NF004316">
    <property type="entry name" value="PRK05711.1"/>
    <property type="match status" value="1"/>
</dbReference>
<dbReference type="GO" id="GO:0008408">
    <property type="term" value="F:3'-5' exonuclease activity"/>
    <property type="evidence" value="ECO:0007669"/>
    <property type="project" value="TreeGrafter"/>
</dbReference>
<evidence type="ECO:0000256" key="11">
    <source>
        <dbReference type="ARBA" id="ARBA00022842"/>
    </source>
</evidence>
<sequence length="235" mass="26119">MRQVVLDTETTGLEVALGHRVIELAAVEIKNRKITENQFHCYLNPGREIDRGALEVHGITDDFLRDKPQFADIAAEFLDFIAGAELIIHNAPFDVGFLNHELELIGRPPLEHFCPKITDTLRMAKELHPGKRNSLDALCERYQVDNSQRSLHGALLDARLLADVYLAMTRGQDSLMIDLPEERVAPLQDGATTPLGELVVLRASADELAAHEAQLAGIDRVSGGRCVWRLMAQRG</sequence>
<evidence type="ECO:0000256" key="17">
    <source>
        <dbReference type="PIRSR" id="PIRSR606309-3"/>
    </source>
</evidence>
<dbReference type="CDD" id="cd06131">
    <property type="entry name" value="DNA_pol_III_epsilon_Ecoli_like"/>
    <property type="match status" value="1"/>
</dbReference>
<keyword evidence="13 17" id="KW-0464">Manganese</keyword>
<evidence type="ECO:0000256" key="13">
    <source>
        <dbReference type="ARBA" id="ARBA00023211"/>
    </source>
</evidence>
<dbReference type="GO" id="GO:0005829">
    <property type="term" value="C:cytosol"/>
    <property type="evidence" value="ECO:0007669"/>
    <property type="project" value="TreeGrafter"/>
</dbReference>
<feature type="binding site" evidence="16">
    <location>
        <position position="9"/>
    </location>
    <ligand>
        <name>substrate</name>
    </ligand>
</feature>
<dbReference type="InterPro" id="IPR006309">
    <property type="entry name" value="DnaQ_proteo"/>
</dbReference>
<evidence type="ECO:0000259" key="19">
    <source>
        <dbReference type="SMART" id="SM00479"/>
    </source>
</evidence>
<keyword evidence="9 18" id="KW-0378">Hydrolase</keyword>